<sequence>MIKRIVLSALSGCLFLSLNACAEQTDAPATPNNRVSLAGQILTLENHDQRCALRKPDQTLLTLNMPWPCQLSVDRKGLPRVESFNNALIIIVQHFEPEPAPSTECRSQYQAIRQIEGRLEASIVGDGGRCLAGAVDQKNFVALFSW</sequence>
<organism evidence="2 3">
    <name type="scientific">Pseudomonas lini</name>
    <dbReference type="NCBI Taxonomy" id="163011"/>
    <lineage>
        <taxon>Bacteria</taxon>
        <taxon>Pseudomonadati</taxon>
        <taxon>Pseudomonadota</taxon>
        <taxon>Gammaproteobacteria</taxon>
        <taxon>Pseudomonadales</taxon>
        <taxon>Pseudomonadaceae</taxon>
        <taxon>Pseudomonas</taxon>
    </lineage>
</organism>
<dbReference type="AlphaFoldDB" id="A0A423IS30"/>
<evidence type="ECO:0008006" key="4">
    <source>
        <dbReference type="Google" id="ProtNLM"/>
    </source>
</evidence>
<name>A0A423IS30_9PSED</name>
<evidence type="ECO:0000313" key="2">
    <source>
        <dbReference type="EMBL" id="RON28127.1"/>
    </source>
</evidence>
<feature type="signal peptide" evidence="1">
    <location>
        <begin position="1"/>
        <end position="22"/>
    </location>
</feature>
<reference evidence="2 3" key="1">
    <citation type="submission" date="2016-10" db="EMBL/GenBank/DDBJ databases">
        <title>Comparative genome analysis of multiple Pseudomonas spp. focuses on biocontrol and plant growth promoting traits.</title>
        <authorList>
            <person name="Tao X.-Y."/>
            <person name="Taylor C.G."/>
        </authorList>
    </citation>
    <scope>NUCLEOTIDE SEQUENCE [LARGE SCALE GENOMIC DNA]</scope>
    <source>
        <strain evidence="2 3">48C10</strain>
    </source>
</reference>
<keyword evidence="1" id="KW-0732">Signal</keyword>
<accession>A0A423IS30</accession>
<dbReference type="Proteomes" id="UP000284168">
    <property type="component" value="Unassembled WGS sequence"/>
</dbReference>
<gene>
    <name evidence="2" type="ORF">BK663_08935</name>
</gene>
<evidence type="ECO:0000313" key="3">
    <source>
        <dbReference type="Proteomes" id="UP000284168"/>
    </source>
</evidence>
<dbReference type="EMBL" id="MOBN01000018">
    <property type="protein sequence ID" value="RON28127.1"/>
    <property type="molecule type" value="Genomic_DNA"/>
</dbReference>
<feature type="chain" id="PRO_5019129002" description="Lipoprotein" evidence="1">
    <location>
        <begin position="23"/>
        <end position="146"/>
    </location>
</feature>
<proteinExistence type="predicted"/>
<comment type="caution">
    <text evidence="2">The sequence shown here is derived from an EMBL/GenBank/DDBJ whole genome shotgun (WGS) entry which is preliminary data.</text>
</comment>
<evidence type="ECO:0000256" key="1">
    <source>
        <dbReference type="SAM" id="SignalP"/>
    </source>
</evidence>
<dbReference type="RefSeq" id="WP_123720171.1">
    <property type="nucleotide sequence ID" value="NZ_MOBN01000018.1"/>
</dbReference>
<protein>
    <recommendedName>
        <fullName evidence="4">Lipoprotein</fullName>
    </recommendedName>
</protein>